<protein>
    <submittedName>
        <fullName evidence="2">EF-hand domain-containing protein</fullName>
    </submittedName>
</protein>
<sequence>MRPGPRFVQLSDQLIDSLKAFFDSLDVDRSGFVEFDEICQRWRQFPPRSTSALPPNFLETLARTVPPSGLVNLERFLAGARISIAESRARRSNMKRVQSEGCNMHNLMDPPPLDHSNRDLLGSQPLYTTYQARKNPHPAMGVSGNKMPPPYTAPSGVGGLDSRENYCRVQLRQKKNGVDQDSRGPSRNGHFRPISTNSATTSSSMAEVRWRDSRMSTPLGDLNRHSQYLPEHSTQVVSFSIQQVPVFISHVQ</sequence>
<dbReference type="Proteomes" id="UP000887576">
    <property type="component" value="Unplaced"/>
</dbReference>
<reference evidence="2" key="1">
    <citation type="submission" date="2022-11" db="UniProtKB">
        <authorList>
            <consortium name="WormBaseParasite"/>
        </authorList>
    </citation>
    <scope>IDENTIFICATION</scope>
</reference>
<organism evidence="1 2">
    <name type="scientific">Panagrolaimus sp. JU765</name>
    <dbReference type="NCBI Taxonomy" id="591449"/>
    <lineage>
        <taxon>Eukaryota</taxon>
        <taxon>Metazoa</taxon>
        <taxon>Ecdysozoa</taxon>
        <taxon>Nematoda</taxon>
        <taxon>Chromadorea</taxon>
        <taxon>Rhabditida</taxon>
        <taxon>Tylenchina</taxon>
        <taxon>Panagrolaimomorpha</taxon>
        <taxon>Panagrolaimoidea</taxon>
        <taxon>Panagrolaimidae</taxon>
        <taxon>Panagrolaimus</taxon>
    </lineage>
</organism>
<dbReference type="WBParaSite" id="JU765_v2.g16192.t1">
    <property type="protein sequence ID" value="JU765_v2.g16192.t1"/>
    <property type="gene ID" value="JU765_v2.g16192"/>
</dbReference>
<accession>A0AC34QGX1</accession>
<evidence type="ECO:0000313" key="1">
    <source>
        <dbReference type="Proteomes" id="UP000887576"/>
    </source>
</evidence>
<proteinExistence type="predicted"/>
<name>A0AC34QGX1_9BILA</name>
<evidence type="ECO:0000313" key="2">
    <source>
        <dbReference type="WBParaSite" id="JU765_v2.g16192.t1"/>
    </source>
</evidence>